<feature type="compositionally biased region" description="Basic and acidic residues" evidence="1">
    <location>
        <begin position="292"/>
        <end position="306"/>
    </location>
</feature>
<sequence length="315" mass="35759">MNSERQLYFLQFKRAQITHRRKSSGVLNDATTVIMNQDNRDRPANDQQLQQEIASELRWHLRRTFDGMESEDDDNESDEDNTEDMDTDNEDGAQRNEVLESAMNDVTMRDDNFNNAETVNRNITGLSIDSGHDSEGSDQPPLSHAANDEGPSIAPADEDEIMPDYEEYLFDDDAWELEFQQFNQRAMASSSGALSNRGHGVVQELDDDFIFNDEIDDGVVPTVRRNIRAVLAVGNIEAALAFDSDSTRYSLPAASQQSPAPILKRGNKRRNQSSERQVKRVRFDAVVRECVSDGETRYDNEEPRDNNEDDDINND</sequence>
<protein>
    <submittedName>
        <fullName evidence="2">Uncharacterized protein</fullName>
    </submittedName>
</protein>
<name>A0A8S1F3I6_9PELO</name>
<accession>A0A8S1F3I6</accession>
<reference evidence="2 3" key="1">
    <citation type="submission" date="2020-04" db="EMBL/GenBank/DDBJ databases">
        <authorList>
            <person name="Laetsch R D."/>
            <person name="Stevens L."/>
            <person name="Kumar S."/>
            <person name="Blaxter L. M."/>
        </authorList>
    </citation>
    <scope>NUCLEOTIDE SEQUENCE [LARGE SCALE GENOMIC DNA]</scope>
</reference>
<feature type="region of interest" description="Disordered" evidence="1">
    <location>
        <begin position="125"/>
        <end position="157"/>
    </location>
</feature>
<comment type="caution">
    <text evidence="2">The sequence shown here is derived from an EMBL/GenBank/DDBJ whole genome shotgun (WGS) entry which is preliminary data.</text>
</comment>
<proteinExistence type="predicted"/>
<dbReference type="AlphaFoldDB" id="A0A8S1F3I6"/>
<keyword evidence="3" id="KW-1185">Reference proteome</keyword>
<gene>
    <name evidence="2" type="ORF">CBOVIS_LOCUS11918</name>
</gene>
<evidence type="ECO:0000313" key="3">
    <source>
        <dbReference type="Proteomes" id="UP000494206"/>
    </source>
</evidence>
<dbReference type="Proteomes" id="UP000494206">
    <property type="component" value="Unassembled WGS sequence"/>
</dbReference>
<feature type="region of interest" description="Disordered" evidence="1">
    <location>
        <begin position="249"/>
        <end position="279"/>
    </location>
</feature>
<evidence type="ECO:0000256" key="1">
    <source>
        <dbReference type="SAM" id="MobiDB-lite"/>
    </source>
</evidence>
<feature type="region of interest" description="Disordered" evidence="1">
    <location>
        <begin position="65"/>
        <end position="94"/>
    </location>
</feature>
<feature type="compositionally biased region" description="Polar residues" evidence="1">
    <location>
        <begin position="249"/>
        <end position="259"/>
    </location>
</feature>
<feature type="region of interest" description="Disordered" evidence="1">
    <location>
        <begin position="292"/>
        <end position="315"/>
    </location>
</feature>
<dbReference type="EMBL" id="CADEPM010000010">
    <property type="protein sequence ID" value="CAB3410387.1"/>
    <property type="molecule type" value="Genomic_DNA"/>
</dbReference>
<feature type="compositionally biased region" description="Acidic residues" evidence="1">
    <location>
        <begin position="68"/>
        <end position="91"/>
    </location>
</feature>
<organism evidence="2 3">
    <name type="scientific">Caenorhabditis bovis</name>
    <dbReference type="NCBI Taxonomy" id="2654633"/>
    <lineage>
        <taxon>Eukaryota</taxon>
        <taxon>Metazoa</taxon>
        <taxon>Ecdysozoa</taxon>
        <taxon>Nematoda</taxon>
        <taxon>Chromadorea</taxon>
        <taxon>Rhabditida</taxon>
        <taxon>Rhabditina</taxon>
        <taxon>Rhabditomorpha</taxon>
        <taxon>Rhabditoidea</taxon>
        <taxon>Rhabditidae</taxon>
        <taxon>Peloderinae</taxon>
        <taxon>Caenorhabditis</taxon>
    </lineage>
</organism>
<evidence type="ECO:0000313" key="2">
    <source>
        <dbReference type="EMBL" id="CAB3410387.1"/>
    </source>
</evidence>